<dbReference type="EMBL" id="CP104217">
    <property type="protein sequence ID" value="UWX75495.1"/>
    <property type="molecule type" value="Genomic_DNA"/>
</dbReference>
<sequence>MNDDAKNVTIEAFEAAMKRCADDAGREASFARGEDGDYQQVEMRRAFAGWLGASSLVAHQIMGLARTAKDRFGGNAAFQSGFLQFLEHAAQLLDVTSDASSVPQPDARRDIDAAAFDDAALEGFNRAMKKKMAKARAAGRAGWWSAPASELSTALHAHAGKGDPLDVGVLAMMHWYLTVPIAPLAETVDQAVAAGELTTVSSDRHIAGQLEIRMPASTVRVSGFPNELTRRCKPLLWEQVEIVIRAAQPARSASEAAVLRPSDSAASTEWLAAGRAAFQIGIELDTVRAWADANEIEHRDDNGTLMVACRSVLARSHRHWREQASKQNAATHGAAVSPTEAAILVGGEQT</sequence>
<dbReference type="RefSeq" id="WP_241161669.1">
    <property type="nucleotide sequence ID" value="NZ_CADEXJ010000019.1"/>
</dbReference>
<evidence type="ECO:0000313" key="1">
    <source>
        <dbReference type="EMBL" id="UWX75495.1"/>
    </source>
</evidence>
<proteinExistence type="predicted"/>
<dbReference type="Proteomes" id="UP001059745">
    <property type="component" value="Plasmid unnamed2"/>
</dbReference>
<name>A0AB38U6A7_BURGA</name>
<evidence type="ECO:0008006" key="3">
    <source>
        <dbReference type="Google" id="ProtNLM"/>
    </source>
</evidence>
<accession>A0AB38U6A7</accession>
<keyword evidence="1" id="KW-0614">Plasmid</keyword>
<evidence type="ECO:0000313" key="2">
    <source>
        <dbReference type="Proteomes" id="UP001059745"/>
    </source>
</evidence>
<gene>
    <name evidence="1" type="ORF">NYZ96_35590</name>
</gene>
<geneLocation type="plasmid" evidence="1 2">
    <name>unnamed2</name>
</geneLocation>
<dbReference type="AlphaFoldDB" id="A0AB38U6A7"/>
<reference evidence="1" key="1">
    <citation type="submission" date="2022-09" db="EMBL/GenBank/DDBJ databases">
        <title>Genomic of Burkholderia gladioli.</title>
        <authorList>
            <person name="Wu H."/>
        </authorList>
    </citation>
    <scope>NUCLEOTIDE SEQUENCE</scope>
    <source>
        <strain evidence="1">ZN-S4</strain>
        <plasmid evidence="1">unnamed2</plasmid>
    </source>
</reference>
<protein>
    <recommendedName>
        <fullName evidence="3">DUF222 domain-containing protein</fullName>
    </recommendedName>
</protein>
<organism evidence="1 2">
    <name type="scientific">Burkholderia gladioli</name>
    <name type="common">Pseudomonas marginata</name>
    <name type="synonym">Phytomonas marginata</name>
    <dbReference type="NCBI Taxonomy" id="28095"/>
    <lineage>
        <taxon>Bacteria</taxon>
        <taxon>Pseudomonadati</taxon>
        <taxon>Pseudomonadota</taxon>
        <taxon>Betaproteobacteria</taxon>
        <taxon>Burkholderiales</taxon>
        <taxon>Burkholderiaceae</taxon>
        <taxon>Burkholderia</taxon>
    </lineage>
</organism>